<dbReference type="Proteomes" id="UP000070133">
    <property type="component" value="Unassembled WGS sequence"/>
</dbReference>
<feature type="region of interest" description="Disordered" evidence="1">
    <location>
        <begin position="437"/>
        <end position="493"/>
    </location>
</feature>
<feature type="compositionally biased region" description="Pro residues" evidence="1">
    <location>
        <begin position="98"/>
        <end position="110"/>
    </location>
</feature>
<feature type="compositionally biased region" description="Polar residues" evidence="1">
    <location>
        <begin position="131"/>
        <end position="146"/>
    </location>
</feature>
<feature type="compositionally biased region" description="Polar residues" evidence="1">
    <location>
        <begin position="181"/>
        <end position="191"/>
    </location>
</feature>
<comment type="caution">
    <text evidence="2">The sequence shown here is derived from an EMBL/GenBank/DDBJ whole genome shotgun (WGS) entry which is preliminary data.</text>
</comment>
<feature type="region of interest" description="Disordered" evidence="1">
    <location>
        <begin position="86"/>
        <end position="275"/>
    </location>
</feature>
<name>A0A139HSF3_9PEZI</name>
<accession>A0A139HSF3</accession>
<dbReference type="AlphaFoldDB" id="A0A139HSF3"/>
<feature type="region of interest" description="Disordered" evidence="1">
    <location>
        <begin position="1"/>
        <end position="34"/>
    </location>
</feature>
<feature type="compositionally biased region" description="Basic and acidic residues" evidence="1">
    <location>
        <begin position="448"/>
        <end position="493"/>
    </location>
</feature>
<sequence length="747" mass="83092">MATFLLKNAQPGDGSWLLQNGTVDSTEKNRNRVHSKRKTFLARTDSVADLQQPFDAEEEGTPLAQPKTFDSSKSLSNYFVPATQASTLPQTTYISEMPPSPPPQDAPPPQGRMDLPPHLRARAAAAAAAAQVTTASAGSQTQTITEKLSKFGVSVSQPVPAASEPEDEDAPIYRGRGGGNAKNSSFTGPSRNTRRDGFRPKTRARDDLNAAKKASRAGNGAWAHNKDISKGDPHRWEADWAGKYNDPQPTGWAGESNISFDSARADGGLGGHGKKRAVDEAGWALTDWEGNWAPAPCDWDSRPAFRADQSAAQIEQWLGCTESALRIRKLEPGTPFEEALRERQARPALEELSTVDGITYVFGEPENPSQDVTYVQMGDIIPRQWIPDSWGRQPPQLFWNNEILKSLAPPPEDPEDLKGARPWWELLVKGGQFLPNIPQPSIAGIDPSETKEERLKRESDHGSNTHAENRKRFELAKMRSSRENKRRKDEKVKRVTAIKVANHGISQLSKISTNPKVFVRHATKDDMQEIRDLYNYYVDFTCAAYETERVSTKDMTRKFDEIRARKLPFLVLCEKGGIHKARKKHQEDIILPNKIVGFAFANDLYGPQGNLFRYTVELEVYVHKDALMRGVAKCLLDKTLALLDPDYLERGGYGVANEDLEFGAARPSRIVKNIIINFYHESSRPQKLEWVSRFLKDFAGFERVGYMVDVGSKNLPVSHAIFQRTTGALLDHSNGGPAALLQSSPSE</sequence>
<dbReference type="OrthoDB" id="2129362at2759"/>
<dbReference type="EMBL" id="LFZN01000013">
    <property type="protein sequence ID" value="KXT05401.1"/>
    <property type="molecule type" value="Genomic_DNA"/>
</dbReference>
<feature type="compositionally biased region" description="Basic and acidic residues" evidence="1">
    <location>
        <begin position="193"/>
        <end position="210"/>
    </location>
</feature>
<evidence type="ECO:0000313" key="3">
    <source>
        <dbReference type="Proteomes" id="UP000070133"/>
    </source>
</evidence>
<protein>
    <recommendedName>
        <fullName evidence="4">N-acetyltransferase domain-containing protein</fullName>
    </recommendedName>
</protein>
<gene>
    <name evidence="2" type="ORF">AC578_10968</name>
</gene>
<dbReference type="SUPFAM" id="SSF55729">
    <property type="entry name" value="Acyl-CoA N-acyltransferases (Nat)"/>
    <property type="match status" value="1"/>
</dbReference>
<organism evidence="2 3">
    <name type="scientific">Pseudocercospora eumusae</name>
    <dbReference type="NCBI Taxonomy" id="321146"/>
    <lineage>
        <taxon>Eukaryota</taxon>
        <taxon>Fungi</taxon>
        <taxon>Dikarya</taxon>
        <taxon>Ascomycota</taxon>
        <taxon>Pezizomycotina</taxon>
        <taxon>Dothideomycetes</taxon>
        <taxon>Dothideomycetidae</taxon>
        <taxon>Mycosphaerellales</taxon>
        <taxon>Mycosphaerellaceae</taxon>
        <taxon>Pseudocercospora</taxon>
    </lineage>
</organism>
<proteinExistence type="predicted"/>
<keyword evidence="3" id="KW-1185">Reference proteome</keyword>
<evidence type="ECO:0000256" key="1">
    <source>
        <dbReference type="SAM" id="MobiDB-lite"/>
    </source>
</evidence>
<dbReference type="Gene3D" id="3.40.630.30">
    <property type="match status" value="1"/>
</dbReference>
<evidence type="ECO:0008006" key="4">
    <source>
        <dbReference type="Google" id="ProtNLM"/>
    </source>
</evidence>
<reference evidence="2 3" key="1">
    <citation type="submission" date="2015-07" db="EMBL/GenBank/DDBJ databases">
        <title>Comparative genomics of the Sigatoka disease complex on banana suggests a link between parallel evolutionary changes in Pseudocercospora fijiensis and Pseudocercospora eumusae and increased virulence on the banana host.</title>
        <authorList>
            <person name="Chang T.-C."/>
            <person name="Salvucci A."/>
            <person name="Crous P.W."/>
            <person name="Stergiopoulos I."/>
        </authorList>
    </citation>
    <scope>NUCLEOTIDE SEQUENCE [LARGE SCALE GENOMIC DNA]</scope>
    <source>
        <strain evidence="2 3">CBS 114824</strain>
    </source>
</reference>
<dbReference type="InterPro" id="IPR016181">
    <property type="entry name" value="Acyl_CoA_acyltransferase"/>
</dbReference>
<feature type="compositionally biased region" description="Basic and acidic residues" evidence="1">
    <location>
        <begin position="224"/>
        <end position="240"/>
    </location>
</feature>
<evidence type="ECO:0000313" key="2">
    <source>
        <dbReference type="EMBL" id="KXT05401.1"/>
    </source>
</evidence>